<feature type="compositionally biased region" description="Low complexity" evidence="1">
    <location>
        <begin position="14"/>
        <end position="36"/>
    </location>
</feature>
<evidence type="ECO:0000256" key="1">
    <source>
        <dbReference type="SAM" id="MobiDB-lite"/>
    </source>
</evidence>
<organism evidence="2 3">
    <name type="scientific">Verticillium longisporum</name>
    <name type="common">Verticillium dahliae var. longisporum</name>
    <dbReference type="NCBI Taxonomy" id="100787"/>
    <lineage>
        <taxon>Eukaryota</taxon>
        <taxon>Fungi</taxon>
        <taxon>Dikarya</taxon>
        <taxon>Ascomycota</taxon>
        <taxon>Pezizomycotina</taxon>
        <taxon>Sordariomycetes</taxon>
        <taxon>Hypocreomycetidae</taxon>
        <taxon>Glomerellales</taxon>
        <taxon>Plectosphaerellaceae</taxon>
        <taxon>Verticillium</taxon>
    </lineage>
</organism>
<feature type="compositionally biased region" description="Low complexity" evidence="1">
    <location>
        <begin position="47"/>
        <end position="63"/>
    </location>
</feature>
<dbReference type="EMBL" id="CVQI01011112">
    <property type="protein sequence ID" value="CRK20412.1"/>
    <property type="molecule type" value="Genomic_DNA"/>
</dbReference>
<gene>
    <name evidence="2" type="ORF">BN1723_000265</name>
</gene>
<feature type="region of interest" description="Disordered" evidence="1">
    <location>
        <begin position="1"/>
        <end position="78"/>
    </location>
</feature>
<dbReference type="Proteomes" id="UP000045706">
    <property type="component" value="Unassembled WGS sequence"/>
</dbReference>
<evidence type="ECO:0000313" key="3">
    <source>
        <dbReference type="Proteomes" id="UP000045706"/>
    </source>
</evidence>
<protein>
    <submittedName>
        <fullName evidence="2">Uncharacterized protein</fullName>
    </submittedName>
</protein>
<reference evidence="3" key="1">
    <citation type="submission" date="2015-05" db="EMBL/GenBank/DDBJ databases">
        <authorList>
            <person name="Fogelqvist Johan"/>
        </authorList>
    </citation>
    <scope>NUCLEOTIDE SEQUENCE [LARGE SCALE GENOMIC DNA]</scope>
</reference>
<dbReference type="AlphaFoldDB" id="A0A0G4LEE8"/>
<proteinExistence type="predicted"/>
<name>A0A0G4LEE8_VERLO</name>
<evidence type="ECO:0000313" key="2">
    <source>
        <dbReference type="EMBL" id="CRK20412.1"/>
    </source>
</evidence>
<sequence>MPITHIITQPMPSTATTPTTNTTTTTTTHDTRTVSTANTSTSSIHKPTPSTPTLFTTSPLNSPRSTPPSVAFDSPTGDGIDGGIGSHVVAVVQLTVLKANNSSVQQMAQLTFKVASKIGRGAGLFGANAGYLLATKS</sequence>
<accession>A0A0G4LEE8</accession>
<feature type="compositionally biased region" description="Polar residues" evidence="1">
    <location>
        <begin position="1"/>
        <end position="13"/>
    </location>
</feature>